<organism evidence="1 2">
    <name type="scientific">Erinaceus europaeus</name>
    <name type="common">Western European hedgehog</name>
    <dbReference type="NCBI Taxonomy" id="9365"/>
    <lineage>
        <taxon>Eukaryota</taxon>
        <taxon>Metazoa</taxon>
        <taxon>Chordata</taxon>
        <taxon>Craniata</taxon>
        <taxon>Vertebrata</taxon>
        <taxon>Euteleostomi</taxon>
        <taxon>Mammalia</taxon>
        <taxon>Eutheria</taxon>
        <taxon>Laurasiatheria</taxon>
        <taxon>Eulipotyphla</taxon>
        <taxon>Erinaceidae</taxon>
        <taxon>Erinaceinae</taxon>
        <taxon>Erinaceus</taxon>
    </lineage>
</organism>
<dbReference type="RefSeq" id="XP_016043921.1">
    <property type="nucleotide sequence ID" value="XM_016188435.2"/>
</dbReference>
<dbReference type="InterPro" id="IPR027852">
    <property type="entry name" value="C1ORF64"/>
</dbReference>
<reference evidence="2" key="1">
    <citation type="submission" date="2025-08" db="UniProtKB">
        <authorList>
            <consortium name="RefSeq"/>
        </authorList>
    </citation>
    <scope>IDENTIFICATION</scope>
</reference>
<dbReference type="PANTHER" id="PTHR38494">
    <property type="entry name" value="STEROID RECEPTOR-ASSOCIATED AND REGULATED PROTEIN"/>
    <property type="match status" value="1"/>
</dbReference>
<dbReference type="PANTHER" id="PTHR38494:SF1">
    <property type="entry name" value="STEROID RECEPTOR-ASSOCIATED AND REGULATED PROTEIN"/>
    <property type="match status" value="1"/>
</dbReference>
<keyword evidence="1" id="KW-1185">Reference proteome</keyword>
<protein>
    <submittedName>
        <fullName evidence="2">Steroid receptor-associated and regulated protein</fullName>
    </submittedName>
</protein>
<dbReference type="GO" id="GO:0030331">
    <property type="term" value="F:nuclear estrogen receptor binding"/>
    <property type="evidence" value="ECO:0007669"/>
    <property type="project" value="TreeGrafter"/>
</dbReference>
<name>A0A1S3WC15_ERIEU</name>
<dbReference type="GO" id="GO:0005634">
    <property type="term" value="C:nucleus"/>
    <property type="evidence" value="ECO:0007669"/>
    <property type="project" value="TreeGrafter"/>
</dbReference>
<dbReference type="AlphaFoldDB" id="A0A1S3WC15"/>
<dbReference type="eggNOG" id="ENOG502TD74">
    <property type="taxonomic scope" value="Eukaryota"/>
</dbReference>
<sequence>MDLDRHLATSSGDKLVRPQKAIPATHLTFLIDCTHGKSLSLMAPPEPSPAPTSTLGPATPLMKTYILFCGENSAPLNEETPLSGELLAQVGDTLPPPRDVAPASSPVSPLCLQEVPKAKGNPLKTVSVRHSAWGTVKGSLKGFLSSCVCGQAD</sequence>
<gene>
    <name evidence="2" type="primary">SRARP</name>
</gene>
<proteinExistence type="predicted"/>
<dbReference type="GO" id="GO:0033148">
    <property type="term" value="P:positive regulation of intracellular estrogen receptor signaling pathway"/>
    <property type="evidence" value="ECO:0007669"/>
    <property type="project" value="TreeGrafter"/>
</dbReference>
<evidence type="ECO:0000313" key="1">
    <source>
        <dbReference type="Proteomes" id="UP001652624"/>
    </source>
</evidence>
<evidence type="ECO:0000313" key="2">
    <source>
        <dbReference type="RefSeq" id="XP_016043921.1"/>
    </source>
</evidence>
<keyword evidence="2" id="KW-0675">Receptor</keyword>
<dbReference type="InParanoid" id="A0A1S3WC15"/>
<dbReference type="Proteomes" id="UP001652624">
    <property type="component" value="Chromosome 11"/>
</dbReference>
<accession>A0A1S3WC15</accession>
<dbReference type="OrthoDB" id="9451422at2759"/>
<dbReference type="GO" id="GO:0005737">
    <property type="term" value="C:cytoplasm"/>
    <property type="evidence" value="ECO:0007669"/>
    <property type="project" value="TreeGrafter"/>
</dbReference>
<dbReference type="Pfam" id="PF15547">
    <property type="entry name" value="C1ORF64"/>
    <property type="match status" value="1"/>
</dbReference>